<keyword evidence="1" id="KW-0732">Signal</keyword>
<name>H8XNM3_FLAIG</name>
<dbReference type="OrthoDB" id="1375602at2"/>
<evidence type="ECO:0000256" key="1">
    <source>
        <dbReference type="SAM" id="SignalP"/>
    </source>
</evidence>
<feature type="chain" id="PRO_5003616522" description="Lipoprotein" evidence="1">
    <location>
        <begin position="19"/>
        <end position="256"/>
    </location>
</feature>
<feature type="signal peptide" evidence="1">
    <location>
        <begin position="1"/>
        <end position="18"/>
    </location>
</feature>
<reference evidence="3" key="2">
    <citation type="submission" date="2012-03" db="EMBL/GenBank/DDBJ databases">
        <title>Complete genome sequence of Flavobacterium indicum GPTSA100-9T, isolated from warm spring water.</title>
        <authorList>
            <person name="Barbier P."/>
            <person name="Houel A."/>
            <person name="Loux V."/>
            <person name="Poulain J."/>
            <person name="Bernardet J.-F."/>
            <person name="Touchon M."/>
            <person name="Duchaud E."/>
        </authorList>
    </citation>
    <scope>NUCLEOTIDE SEQUENCE [LARGE SCALE GENOMIC DNA]</scope>
    <source>
        <strain evidence="3">DSM 17447 / CIP 109464 / GPTSA100-9</strain>
    </source>
</reference>
<proteinExistence type="predicted"/>
<dbReference type="eggNOG" id="ENOG5032D3R">
    <property type="taxonomic scope" value="Bacteria"/>
</dbReference>
<evidence type="ECO:0008006" key="4">
    <source>
        <dbReference type="Google" id="ProtNLM"/>
    </source>
</evidence>
<keyword evidence="3" id="KW-1185">Reference proteome</keyword>
<dbReference type="RefSeq" id="WP_014387284.1">
    <property type="nucleotide sequence ID" value="NC_017025.1"/>
</dbReference>
<evidence type="ECO:0000313" key="2">
    <source>
        <dbReference type="EMBL" id="CCG52140.1"/>
    </source>
</evidence>
<dbReference type="EMBL" id="HE774682">
    <property type="protein sequence ID" value="CCG52140.1"/>
    <property type="molecule type" value="Genomic_DNA"/>
</dbReference>
<dbReference type="HOGENOM" id="CLU_096039_0_0_10"/>
<accession>H8XNM3</accession>
<gene>
    <name evidence="2" type="ordered locus">KQS_00705</name>
</gene>
<dbReference type="PATRIC" id="fig|1094466.5.peg.135"/>
<reference evidence="2 3" key="1">
    <citation type="journal article" date="2012" name="J. Bacteriol.">
        <title>Complete Genome Sequence of Flavobacterium indicum GPSTA100-9T, Isolated from Warm Spring Water.</title>
        <authorList>
            <person name="Barbier P."/>
            <person name="Houel A."/>
            <person name="Loux V."/>
            <person name="Poulain J."/>
            <person name="Bernardet J.F."/>
            <person name="Touchon M."/>
            <person name="Duchaud E."/>
        </authorList>
    </citation>
    <scope>NUCLEOTIDE SEQUENCE [LARGE SCALE GENOMIC DNA]</scope>
    <source>
        <strain evidence="3">DSM 17447 / CIP 109464 / GPTSA100-9</strain>
    </source>
</reference>
<evidence type="ECO:0000313" key="3">
    <source>
        <dbReference type="Proteomes" id="UP000007599"/>
    </source>
</evidence>
<sequence length="256" mass="26999">MKKIIVGIVTILSTVTYAQVGIGTSNPAQDLHLAGTTSTIRLESLNSINKPALNNGIKPAPLYVDANGNFTLNPSGFISNGGVGGASEPLNFLISVPNFIPNGPFGDGTVVANPTTTTFGSSQLASVPFSSPQDALIEVRYAMTIDLSDQLLPAASASTFADISARTVRCYFYIDLNSDGLDAVELSKIYGLHGESYTSYLQGSVGYAFIHGVGYGNIPQGNHTLVFFGETSDGSNRDTYVGFGGSSDYLKIRIYN</sequence>
<dbReference type="AlphaFoldDB" id="H8XNM3"/>
<organism evidence="2 3">
    <name type="scientific">Flavobacterium indicum (strain DSM 17447 / CIP 109464 / GPTSA100-9)</name>
    <dbReference type="NCBI Taxonomy" id="1094466"/>
    <lineage>
        <taxon>Bacteria</taxon>
        <taxon>Pseudomonadati</taxon>
        <taxon>Bacteroidota</taxon>
        <taxon>Flavobacteriia</taxon>
        <taxon>Flavobacteriales</taxon>
        <taxon>Flavobacteriaceae</taxon>
        <taxon>Flavobacterium</taxon>
    </lineage>
</organism>
<dbReference type="STRING" id="1094466.KQS_00705"/>
<dbReference type="Proteomes" id="UP000007599">
    <property type="component" value="Chromosome I"/>
</dbReference>
<dbReference type="KEGG" id="fin:KQS_00705"/>
<protein>
    <recommendedName>
        <fullName evidence="4">Lipoprotein</fullName>
    </recommendedName>
</protein>